<sequence length="167" mass="18377">MTTRRLTGQGVDFLAEDADERAVYVISVAAELAGMHPQTLRQYDRLGLVTPARASGRGRRYSHRDVERLRRVQALSQEGINLEGIRRILELERRLERLEEENRSLRARQAAVERVFAAAADGEVQVVPVAPGRRARTRPDAQAAAGNGAVGGSSGRPGTAIVVRRSW</sequence>
<dbReference type="GO" id="GO:0003677">
    <property type="term" value="F:DNA binding"/>
    <property type="evidence" value="ECO:0007669"/>
    <property type="project" value="UniProtKB-KW"/>
</dbReference>
<feature type="region of interest" description="Disordered" evidence="3">
    <location>
        <begin position="133"/>
        <end position="158"/>
    </location>
</feature>
<evidence type="ECO:0000256" key="3">
    <source>
        <dbReference type="SAM" id="MobiDB-lite"/>
    </source>
</evidence>
<keyword evidence="1" id="KW-0238">DNA-binding</keyword>
<dbReference type="SUPFAM" id="SSF46955">
    <property type="entry name" value="Putative DNA-binding domain"/>
    <property type="match status" value="1"/>
</dbReference>
<dbReference type="OrthoDB" id="5345718at2"/>
<dbReference type="Pfam" id="PF13411">
    <property type="entry name" value="MerR_1"/>
    <property type="match status" value="1"/>
</dbReference>
<evidence type="ECO:0000256" key="1">
    <source>
        <dbReference type="ARBA" id="ARBA00023125"/>
    </source>
</evidence>
<dbReference type="PROSITE" id="PS50937">
    <property type="entry name" value="HTH_MERR_2"/>
    <property type="match status" value="1"/>
</dbReference>
<proteinExistence type="predicted"/>
<dbReference type="Proteomes" id="UP000199671">
    <property type="component" value="Unassembled WGS sequence"/>
</dbReference>
<dbReference type="EMBL" id="FNHU01000001">
    <property type="protein sequence ID" value="SDM29940.1"/>
    <property type="molecule type" value="Genomic_DNA"/>
</dbReference>
<dbReference type="PANTHER" id="PTHR30204">
    <property type="entry name" value="REDOX-CYCLING DRUG-SENSING TRANSCRIPTIONAL ACTIVATOR SOXR"/>
    <property type="match status" value="1"/>
</dbReference>
<feature type="coiled-coil region" evidence="2">
    <location>
        <begin position="81"/>
        <end position="115"/>
    </location>
</feature>
<dbReference type="AlphaFoldDB" id="A0A1G9S3T7"/>
<dbReference type="RefSeq" id="WP_092607136.1">
    <property type="nucleotide sequence ID" value="NZ_FNHU01000001.1"/>
</dbReference>
<evidence type="ECO:0000313" key="6">
    <source>
        <dbReference type="Proteomes" id="UP000199671"/>
    </source>
</evidence>
<evidence type="ECO:0000313" key="5">
    <source>
        <dbReference type="EMBL" id="SDM29940.1"/>
    </source>
</evidence>
<protein>
    <submittedName>
        <fullName evidence="5">MerR family transcriptional regulator, heat shock protein HspR</fullName>
    </submittedName>
</protein>
<dbReference type="InterPro" id="IPR047057">
    <property type="entry name" value="MerR_fam"/>
</dbReference>
<dbReference type="InterPro" id="IPR009061">
    <property type="entry name" value="DNA-bd_dom_put_sf"/>
</dbReference>
<evidence type="ECO:0000256" key="2">
    <source>
        <dbReference type="SAM" id="Coils"/>
    </source>
</evidence>
<keyword evidence="2" id="KW-0175">Coiled coil</keyword>
<dbReference type="PRINTS" id="PR00040">
    <property type="entry name" value="HTHMERR"/>
</dbReference>
<dbReference type="PANTHER" id="PTHR30204:SF58">
    <property type="entry name" value="HTH-TYPE TRANSCRIPTIONAL REGULATOR YFMP"/>
    <property type="match status" value="1"/>
</dbReference>
<dbReference type="InterPro" id="IPR000551">
    <property type="entry name" value="MerR-type_HTH_dom"/>
</dbReference>
<dbReference type="NCBIfam" id="NF047375">
    <property type="entry name" value="HeatShock_HspR"/>
    <property type="match status" value="1"/>
</dbReference>
<dbReference type="SMART" id="SM00422">
    <property type="entry name" value="HTH_MERR"/>
    <property type="match status" value="1"/>
</dbReference>
<keyword evidence="5" id="KW-0346">Stress response</keyword>
<name>A0A1G9S3T7_9ACTO</name>
<dbReference type="Gene3D" id="1.10.1660.10">
    <property type="match status" value="1"/>
</dbReference>
<feature type="domain" description="HTH merR-type" evidence="4">
    <location>
        <begin position="23"/>
        <end position="91"/>
    </location>
</feature>
<evidence type="ECO:0000259" key="4">
    <source>
        <dbReference type="PROSITE" id="PS50937"/>
    </source>
</evidence>
<gene>
    <name evidence="5" type="ORF">SAMN04487766_101268</name>
</gene>
<organism evidence="5 6">
    <name type="scientific">Actinomyces ruminicola</name>
    <dbReference type="NCBI Taxonomy" id="332524"/>
    <lineage>
        <taxon>Bacteria</taxon>
        <taxon>Bacillati</taxon>
        <taxon>Actinomycetota</taxon>
        <taxon>Actinomycetes</taxon>
        <taxon>Actinomycetales</taxon>
        <taxon>Actinomycetaceae</taxon>
        <taxon>Actinomyces</taxon>
    </lineage>
</organism>
<reference evidence="5 6" key="1">
    <citation type="submission" date="2016-10" db="EMBL/GenBank/DDBJ databases">
        <authorList>
            <person name="de Groot N.N."/>
        </authorList>
    </citation>
    <scope>NUCLEOTIDE SEQUENCE [LARGE SCALE GENOMIC DNA]</scope>
    <source>
        <strain evidence="5 6">KPR-7B</strain>
    </source>
</reference>
<accession>A0A1G9S3T7</accession>
<dbReference type="GO" id="GO:0003700">
    <property type="term" value="F:DNA-binding transcription factor activity"/>
    <property type="evidence" value="ECO:0007669"/>
    <property type="project" value="InterPro"/>
</dbReference>